<protein>
    <submittedName>
        <fullName evidence="3">Uncharacterized protein</fullName>
    </submittedName>
</protein>
<name>A0A8H7MBA7_9PLEO</name>
<proteinExistence type="predicted"/>
<feature type="transmembrane region" description="Helical" evidence="2">
    <location>
        <begin position="44"/>
        <end position="67"/>
    </location>
</feature>
<evidence type="ECO:0000256" key="1">
    <source>
        <dbReference type="SAM" id="MobiDB-lite"/>
    </source>
</evidence>
<feature type="compositionally biased region" description="Basic and acidic residues" evidence="1">
    <location>
        <begin position="470"/>
        <end position="489"/>
    </location>
</feature>
<feature type="compositionally biased region" description="Low complexity" evidence="1">
    <location>
        <begin position="449"/>
        <end position="460"/>
    </location>
</feature>
<keyword evidence="2" id="KW-0812">Transmembrane</keyword>
<feature type="region of interest" description="Disordered" evidence="1">
    <location>
        <begin position="425"/>
        <end position="537"/>
    </location>
</feature>
<feature type="transmembrane region" description="Helical" evidence="2">
    <location>
        <begin position="290"/>
        <end position="316"/>
    </location>
</feature>
<keyword evidence="2" id="KW-1133">Transmembrane helix</keyword>
<accession>A0A8H7MBA7</accession>
<keyword evidence="4" id="KW-1185">Reference proteome</keyword>
<feature type="transmembrane region" description="Helical" evidence="2">
    <location>
        <begin position="238"/>
        <end position="264"/>
    </location>
</feature>
<feature type="transmembrane region" description="Helical" evidence="2">
    <location>
        <begin position="73"/>
        <end position="96"/>
    </location>
</feature>
<feature type="compositionally biased region" description="Basic and acidic residues" evidence="1">
    <location>
        <begin position="425"/>
        <end position="434"/>
    </location>
</feature>
<reference evidence="3" key="1">
    <citation type="submission" date="2018-12" db="EMBL/GenBank/DDBJ databases">
        <authorList>
            <person name="Syme R.A."/>
            <person name="Farfan-Caceres L."/>
            <person name="Lichtenzveig J."/>
        </authorList>
    </citation>
    <scope>NUCLEOTIDE SEQUENCE</scope>
    <source>
        <strain evidence="3">Al4</strain>
    </source>
</reference>
<evidence type="ECO:0000313" key="4">
    <source>
        <dbReference type="Proteomes" id="UP000651452"/>
    </source>
</evidence>
<feature type="compositionally biased region" description="Basic and acidic residues" evidence="1">
    <location>
        <begin position="523"/>
        <end position="537"/>
    </location>
</feature>
<dbReference type="AlphaFoldDB" id="A0A8H7MBA7"/>
<dbReference type="EMBL" id="RZGK01000024">
    <property type="protein sequence ID" value="KAF9690381.1"/>
    <property type="molecule type" value="Genomic_DNA"/>
</dbReference>
<feature type="transmembrane region" description="Helical" evidence="2">
    <location>
        <begin position="193"/>
        <end position="213"/>
    </location>
</feature>
<comment type="caution">
    <text evidence="3">The sequence shown here is derived from an EMBL/GenBank/DDBJ whole genome shotgun (WGS) entry which is preliminary data.</text>
</comment>
<reference evidence="3" key="2">
    <citation type="submission" date="2020-09" db="EMBL/GenBank/DDBJ databases">
        <title>Reference genome assembly for Australian Ascochyta lentis isolate Al4.</title>
        <authorList>
            <person name="Lee R.C."/>
            <person name="Farfan-Caceres L.M."/>
            <person name="Debler J.W."/>
            <person name="Williams A.H."/>
            <person name="Henares B.M."/>
        </authorList>
    </citation>
    <scope>NUCLEOTIDE SEQUENCE</scope>
    <source>
        <strain evidence="3">Al4</strain>
    </source>
</reference>
<sequence length="537" mass="59437">MKYHNTIARNLPQDDEKHQEPLEHDETLQETLHPSNSFQEWATALTNLIAAALNHIKAISLLILVFFHEWCNAFLVSFLAYWNLLASLVLLSLAAVKSFRLYCWHAVTAHTNRTCTAVRVSGLYCWHAVIACINRALASLYNSVMCCYLPLDRIVLVVLIALKVREVCNAILVAQNRSWAVALQVSNRVRNHLSLRTVQVAVFAFVLFLYYVISKSDSSPYGTVNALHHVAFKANTSILVLIYSCIECVALAVLMLGHFCVWLCKQLIDSHDMMADICEGNDVWSTELSLWIVGLLCLLCVAAALYAVIGTCYAIAKCIKGWTFNKLSAKELPLTQYDGATDGTDDSNKIARPSSLKDTDVFSTGGVTHSVVTGASGSGRKTIPTPATNERPTVPSLDAVKPALGLHRPVSIDHNKTSHPVTHRYEANKLDESPVHSTQSSAIETRGNSTPSSPASWSTPVIPSLQPSGIKEDQVTFNETDSRETETHEAMQPNDASPVQAKSKSERKKDRQQKRRLKKKQQKQAEKAAKEETAKMD</sequence>
<organism evidence="3 4">
    <name type="scientific">Ascochyta lentis</name>
    <dbReference type="NCBI Taxonomy" id="205686"/>
    <lineage>
        <taxon>Eukaryota</taxon>
        <taxon>Fungi</taxon>
        <taxon>Dikarya</taxon>
        <taxon>Ascomycota</taxon>
        <taxon>Pezizomycotina</taxon>
        <taxon>Dothideomycetes</taxon>
        <taxon>Pleosporomycetidae</taxon>
        <taxon>Pleosporales</taxon>
        <taxon>Pleosporineae</taxon>
        <taxon>Didymellaceae</taxon>
        <taxon>Ascochyta</taxon>
    </lineage>
</organism>
<evidence type="ECO:0000313" key="3">
    <source>
        <dbReference type="EMBL" id="KAF9690381.1"/>
    </source>
</evidence>
<evidence type="ECO:0000256" key="2">
    <source>
        <dbReference type="SAM" id="Phobius"/>
    </source>
</evidence>
<dbReference type="OrthoDB" id="10570259at2759"/>
<gene>
    <name evidence="3" type="ORF">EKO04_011616</name>
</gene>
<feature type="compositionally biased region" description="Polar residues" evidence="1">
    <location>
        <begin position="435"/>
        <end position="448"/>
    </location>
</feature>
<dbReference type="Proteomes" id="UP000651452">
    <property type="component" value="Unassembled WGS sequence"/>
</dbReference>
<feature type="compositionally biased region" description="Basic residues" evidence="1">
    <location>
        <begin position="510"/>
        <end position="522"/>
    </location>
</feature>
<keyword evidence="2" id="KW-0472">Membrane</keyword>
<feature type="region of interest" description="Disordered" evidence="1">
    <location>
        <begin position="372"/>
        <end position="395"/>
    </location>
</feature>